<sequence>MITIGRKDKVDLPEFDLIGIDAKIDTGAYGSALHCHHTIIEKENGEEILSFQILDPDHPEYEDKVFRTKHFDRKTVKSSNGDMEERFTIQTEIFLFGEKQEIEFSLTDRRKMKNPILLGRTFLSGKYLVDVQLKNLSHKKRKTTL</sequence>
<dbReference type="RefSeq" id="WP_264139118.1">
    <property type="nucleotide sequence ID" value="NZ_JAOYOD010000001.1"/>
</dbReference>
<protein>
    <submittedName>
        <fullName evidence="2">RimK/LysX family protein</fullName>
    </submittedName>
</protein>
<reference evidence="2 3" key="1">
    <citation type="submission" date="2022-10" db="EMBL/GenBank/DDBJ databases">
        <title>Comparative genomics and taxonomic characterization of three novel marine species of genus Reichenbachiella exhibiting antioxidant and polysaccharide degradation activities.</title>
        <authorList>
            <person name="Muhammad N."/>
            <person name="Lee Y.-J."/>
            <person name="Ko J."/>
            <person name="Kim S.-G."/>
        </authorList>
    </citation>
    <scope>NUCLEOTIDE SEQUENCE [LARGE SCALE GENOMIC DNA]</scope>
    <source>
        <strain evidence="2 3">ABR2-5</strain>
    </source>
</reference>
<dbReference type="SUPFAM" id="SSF50630">
    <property type="entry name" value="Acid proteases"/>
    <property type="match status" value="1"/>
</dbReference>
<gene>
    <name evidence="2" type="ORF">N7U62_16440</name>
</gene>
<dbReference type="Proteomes" id="UP001300692">
    <property type="component" value="Unassembled WGS sequence"/>
</dbReference>
<feature type="domain" description="Retropepsin-like aspartic endopeptidase" evidence="1">
    <location>
        <begin position="4"/>
        <end position="139"/>
    </location>
</feature>
<accession>A0ABT3CYI2</accession>
<keyword evidence="3" id="KW-1185">Reference proteome</keyword>
<proteinExistence type="predicted"/>
<dbReference type="EMBL" id="JAOYOD010000001">
    <property type="protein sequence ID" value="MCV9388273.1"/>
    <property type="molecule type" value="Genomic_DNA"/>
</dbReference>
<dbReference type="Gene3D" id="2.40.70.10">
    <property type="entry name" value="Acid Proteases"/>
    <property type="match status" value="1"/>
</dbReference>
<dbReference type="Pfam" id="PF05618">
    <property type="entry name" value="Zn_protease"/>
    <property type="match status" value="1"/>
</dbReference>
<comment type="caution">
    <text evidence="2">The sequence shown here is derived from an EMBL/GenBank/DDBJ whole genome shotgun (WGS) entry which is preliminary data.</text>
</comment>
<organism evidence="2 3">
    <name type="scientific">Reichenbachiella ulvae</name>
    <dbReference type="NCBI Taxonomy" id="2980104"/>
    <lineage>
        <taxon>Bacteria</taxon>
        <taxon>Pseudomonadati</taxon>
        <taxon>Bacteroidota</taxon>
        <taxon>Cytophagia</taxon>
        <taxon>Cytophagales</taxon>
        <taxon>Reichenbachiellaceae</taxon>
        <taxon>Reichenbachiella</taxon>
    </lineage>
</organism>
<evidence type="ECO:0000313" key="2">
    <source>
        <dbReference type="EMBL" id="MCV9388273.1"/>
    </source>
</evidence>
<evidence type="ECO:0000259" key="1">
    <source>
        <dbReference type="Pfam" id="PF05618"/>
    </source>
</evidence>
<dbReference type="PANTHER" id="PTHR38037">
    <property type="entry name" value="ZN_PROTEASE DOMAIN-CONTAINING PROTEIN"/>
    <property type="match status" value="1"/>
</dbReference>
<name>A0ABT3CYI2_9BACT</name>
<dbReference type="PANTHER" id="PTHR38037:SF2">
    <property type="entry name" value="ATP-DEPENDENT ZINC PROTEASE DOMAIN-CONTAINING PROTEIN-RELATED"/>
    <property type="match status" value="1"/>
</dbReference>
<dbReference type="InterPro" id="IPR008503">
    <property type="entry name" value="Asp_endopeptidase"/>
</dbReference>
<evidence type="ECO:0000313" key="3">
    <source>
        <dbReference type="Proteomes" id="UP001300692"/>
    </source>
</evidence>
<dbReference type="InterPro" id="IPR021109">
    <property type="entry name" value="Peptidase_aspartic_dom_sf"/>
</dbReference>